<dbReference type="RefSeq" id="WP_069364345.1">
    <property type="nucleotide sequence ID" value="NZ_CP012502.1"/>
</dbReference>
<keyword evidence="2" id="KW-0812">Transmembrane</keyword>
<accession>A0A1D7QT76</accession>
<feature type="region of interest" description="Disordered" evidence="1">
    <location>
        <begin position="58"/>
        <end position="122"/>
    </location>
</feature>
<sequence>MVAKEKGVIGGVAIVAASIWGFLLFTIFSGPDELDTMEGAGSEDDGVPEMFEEALDAENGMSPADQEEASALDDPGEEDTPRMPEEDSTGINEDLVEEEQGMSGTEGHLIRERGIRPGDFPDIASVDAVLERIEEEE</sequence>
<proteinExistence type="predicted"/>
<keyword evidence="2" id="KW-0472">Membrane</keyword>
<keyword evidence="4" id="KW-1185">Reference proteome</keyword>
<dbReference type="KEGG" id="bbev:BBEV_0862"/>
<feature type="transmembrane region" description="Helical" evidence="2">
    <location>
        <begin position="7"/>
        <end position="28"/>
    </location>
</feature>
<name>A0A1D7QT76_9BACI</name>
<gene>
    <name evidence="3" type="ORF">BBEV_0862</name>
</gene>
<dbReference type="OrthoDB" id="10013909at2"/>
<reference evidence="3 4" key="1">
    <citation type="submission" date="2015-08" db="EMBL/GenBank/DDBJ databases">
        <title>The complete genome sequence of Bacillus beveridgei MLTeJB.</title>
        <authorList>
            <person name="Hanson T.E."/>
            <person name="Mesa C."/>
            <person name="Basesman S.M."/>
            <person name="Oremland R.S."/>
        </authorList>
    </citation>
    <scope>NUCLEOTIDE SEQUENCE [LARGE SCALE GENOMIC DNA]</scope>
    <source>
        <strain evidence="3 4">MLTeJB</strain>
    </source>
</reference>
<organism evidence="3 4">
    <name type="scientific">Salisediminibacterium beveridgei</name>
    <dbReference type="NCBI Taxonomy" id="632773"/>
    <lineage>
        <taxon>Bacteria</taxon>
        <taxon>Bacillati</taxon>
        <taxon>Bacillota</taxon>
        <taxon>Bacilli</taxon>
        <taxon>Bacillales</taxon>
        <taxon>Bacillaceae</taxon>
        <taxon>Salisediminibacterium</taxon>
    </lineage>
</organism>
<evidence type="ECO:0000313" key="4">
    <source>
        <dbReference type="Proteomes" id="UP000094463"/>
    </source>
</evidence>
<dbReference type="STRING" id="632773.BBEV_0862"/>
<dbReference type="EMBL" id="CP012502">
    <property type="protein sequence ID" value="AOM82233.1"/>
    <property type="molecule type" value="Genomic_DNA"/>
</dbReference>
<keyword evidence="2" id="KW-1133">Transmembrane helix</keyword>
<dbReference type="AlphaFoldDB" id="A0A1D7QT76"/>
<dbReference type="Proteomes" id="UP000094463">
    <property type="component" value="Chromosome"/>
</dbReference>
<evidence type="ECO:0000313" key="3">
    <source>
        <dbReference type="EMBL" id="AOM82233.1"/>
    </source>
</evidence>
<feature type="compositionally biased region" description="Acidic residues" evidence="1">
    <location>
        <begin position="65"/>
        <end position="78"/>
    </location>
</feature>
<evidence type="ECO:0000256" key="2">
    <source>
        <dbReference type="SAM" id="Phobius"/>
    </source>
</evidence>
<evidence type="ECO:0000256" key="1">
    <source>
        <dbReference type="SAM" id="MobiDB-lite"/>
    </source>
</evidence>
<protein>
    <submittedName>
        <fullName evidence="3">Uncharacterized protein</fullName>
    </submittedName>
</protein>